<feature type="domain" description="HTH araC/xylS-type" evidence="10">
    <location>
        <begin position="424"/>
        <end position="522"/>
    </location>
</feature>
<comment type="subcellular location">
    <subcellularLocation>
        <location evidence="1">Cytoplasm</location>
    </subcellularLocation>
</comment>
<dbReference type="SMART" id="SM00342">
    <property type="entry name" value="HTH_ARAC"/>
    <property type="match status" value="1"/>
</dbReference>
<dbReference type="PANTHER" id="PTHR42713:SF3">
    <property type="entry name" value="TRANSCRIPTIONAL REGULATORY PROTEIN HPTR"/>
    <property type="match status" value="1"/>
</dbReference>
<evidence type="ECO:0000256" key="9">
    <source>
        <dbReference type="SAM" id="MobiDB-lite"/>
    </source>
</evidence>
<evidence type="ECO:0000256" key="2">
    <source>
        <dbReference type="ARBA" id="ARBA00022490"/>
    </source>
</evidence>
<evidence type="ECO:0000313" key="13">
    <source>
        <dbReference type="Proteomes" id="UP001300012"/>
    </source>
</evidence>
<dbReference type="InterPro" id="IPR001789">
    <property type="entry name" value="Sig_transdc_resp-reg_receiver"/>
</dbReference>
<organism evidence="12 13">
    <name type="scientific">Paenibacillus radicis</name>
    <name type="common">ex Xue et al. 2023</name>
    <dbReference type="NCBI Taxonomy" id="2972489"/>
    <lineage>
        <taxon>Bacteria</taxon>
        <taxon>Bacillati</taxon>
        <taxon>Bacillota</taxon>
        <taxon>Bacilli</taxon>
        <taxon>Bacillales</taxon>
        <taxon>Paenibacillaceae</taxon>
        <taxon>Paenibacillus</taxon>
    </lineage>
</organism>
<keyword evidence="13" id="KW-1185">Reference proteome</keyword>
<keyword evidence="5" id="KW-0805">Transcription regulation</keyword>
<evidence type="ECO:0000259" key="10">
    <source>
        <dbReference type="PROSITE" id="PS01124"/>
    </source>
</evidence>
<evidence type="ECO:0000256" key="1">
    <source>
        <dbReference type="ARBA" id="ARBA00004496"/>
    </source>
</evidence>
<name>A0ABT1YF47_9BACL</name>
<feature type="domain" description="Response regulatory" evidence="11">
    <location>
        <begin position="2"/>
        <end position="119"/>
    </location>
</feature>
<dbReference type="Gene3D" id="1.10.10.60">
    <property type="entry name" value="Homeodomain-like"/>
    <property type="match status" value="2"/>
</dbReference>
<evidence type="ECO:0000256" key="5">
    <source>
        <dbReference type="ARBA" id="ARBA00023015"/>
    </source>
</evidence>
<dbReference type="InterPro" id="IPR051552">
    <property type="entry name" value="HptR"/>
</dbReference>
<dbReference type="InterPro" id="IPR020449">
    <property type="entry name" value="Tscrpt_reg_AraC-type_HTH"/>
</dbReference>
<dbReference type="InterPro" id="IPR018062">
    <property type="entry name" value="HTH_AraC-typ_CS"/>
</dbReference>
<accession>A0ABT1YF47</accession>
<feature type="modified residue" description="4-aspartylphosphate" evidence="8">
    <location>
        <position position="54"/>
    </location>
</feature>
<evidence type="ECO:0000259" key="11">
    <source>
        <dbReference type="PROSITE" id="PS50110"/>
    </source>
</evidence>
<dbReference type="Pfam" id="PF00072">
    <property type="entry name" value="Response_reg"/>
    <property type="match status" value="1"/>
</dbReference>
<evidence type="ECO:0000256" key="3">
    <source>
        <dbReference type="ARBA" id="ARBA00022553"/>
    </source>
</evidence>
<dbReference type="Proteomes" id="UP001300012">
    <property type="component" value="Unassembled WGS sequence"/>
</dbReference>
<keyword evidence="7" id="KW-0804">Transcription</keyword>
<evidence type="ECO:0000256" key="7">
    <source>
        <dbReference type="ARBA" id="ARBA00023163"/>
    </source>
</evidence>
<protein>
    <submittedName>
        <fullName evidence="12">Response regulator</fullName>
    </submittedName>
</protein>
<feature type="region of interest" description="Disordered" evidence="9">
    <location>
        <begin position="123"/>
        <end position="143"/>
    </location>
</feature>
<dbReference type="CDD" id="cd17536">
    <property type="entry name" value="REC_YesN-like"/>
    <property type="match status" value="1"/>
</dbReference>
<dbReference type="PROSITE" id="PS00041">
    <property type="entry name" value="HTH_ARAC_FAMILY_1"/>
    <property type="match status" value="1"/>
</dbReference>
<keyword evidence="3 8" id="KW-0597">Phosphoprotein</keyword>
<dbReference type="Gene3D" id="3.40.50.2300">
    <property type="match status" value="1"/>
</dbReference>
<dbReference type="InterPro" id="IPR009057">
    <property type="entry name" value="Homeodomain-like_sf"/>
</dbReference>
<comment type="caution">
    <text evidence="12">The sequence shown here is derived from an EMBL/GenBank/DDBJ whole genome shotgun (WGS) entry which is preliminary data.</text>
</comment>
<evidence type="ECO:0000313" key="12">
    <source>
        <dbReference type="EMBL" id="MCR8631832.1"/>
    </source>
</evidence>
<dbReference type="RefSeq" id="WP_258213427.1">
    <property type="nucleotide sequence ID" value="NZ_JANQBD010000007.1"/>
</dbReference>
<evidence type="ECO:0000256" key="4">
    <source>
        <dbReference type="ARBA" id="ARBA00023012"/>
    </source>
</evidence>
<keyword evidence="2" id="KW-0963">Cytoplasm</keyword>
<feature type="compositionally biased region" description="Basic and acidic residues" evidence="9">
    <location>
        <begin position="125"/>
        <end position="135"/>
    </location>
</feature>
<gene>
    <name evidence="12" type="ORF">NV381_11505</name>
</gene>
<dbReference type="PROSITE" id="PS01124">
    <property type="entry name" value="HTH_ARAC_FAMILY_2"/>
    <property type="match status" value="1"/>
</dbReference>
<proteinExistence type="predicted"/>
<dbReference type="PROSITE" id="PS50110">
    <property type="entry name" value="RESPONSE_REGULATORY"/>
    <property type="match status" value="1"/>
</dbReference>
<keyword evidence="4" id="KW-0902">Two-component regulatory system</keyword>
<sequence length="525" mass="59498">MNVLVVDDEPIIRQVLRTMIHWEDHGLKWAGEAVDGEEAWEALQLGRIDLVVTDILMPRMDGLELVKRLKQTEMDVGVVVLSCLDDFAYVKEAMKQGASDYILKPTMEPEQLVATLTEAKQALQKQRDERRKQEELQEQLQQSNQAQRGLRLQKAWLNHQVDEELEAEIFTGEAMLSSWMIYVTPAMRTSLSRWSWPSATAFVTLNDHQQLLLFADRESGAGTEAYLMASEISAFLRHVGGLTADCYCITAVSPIQHPERLRSILHEHAGLRQACFYSGIRKELWIADDYYMNPAARFLTEGQIPQEEKQNLLRAIAGRNEEAAVYWSEQVVDKLKQLELPVMQVYSFIYELLSLAAAFAGQHRPDVGTDEFERSYVTLAAVQSHLYMDSLGQWFIQAMRVLAGGLTGGGTDAMEPSSRNPFVRKAVYYMQQNYHLQISTSDISDYVKLSRSYLSDLYGKEMGETLSESLTRIRIQAAKCLLEAGAMKVYEIAEAVGFSDAKAFAKTFKKAVGCTPKEYEEQKNK</sequence>
<dbReference type="EMBL" id="JANQBD010000007">
    <property type="protein sequence ID" value="MCR8631832.1"/>
    <property type="molecule type" value="Genomic_DNA"/>
</dbReference>
<dbReference type="PRINTS" id="PR00032">
    <property type="entry name" value="HTHARAC"/>
</dbReference>
<dbReference type="InterPro" id="IPR011006">
    <property type="entry name" value="CheY-like_superfamily"/>
</dbReference>
<dbReference type="SMART" id="SM00448">
    <property type="entry name" value="REC"/>
    <property type="match status" value="1"/>
</dbReference>
<dbReference type="SUPFAM" id="SSF46689">
    <property type="entry name" value="Homeodomain-like"/>
    <property type="match status" value="1"/>
</dbReference>
<reference evidence="12 13" key="1">
    <citation type="submission" date="2022-08" db="EMBL/GenBank/DDBJ databases">
        <title>Paenibacillus endoradicis sp. nov., Paenibacillus radicibacter sp. nov and Paenibacillus pararadicis sp. nov., three cold-adapted plant growth-promoting bacteria isolated from root of Larix gmelinii in Great Khingan.</title>
        <authorList>
            <person name="Xue H."/>
        </authorList>
    </citation>
    <scope>NUCLEOTIDE SEQUENCE [LARGE SCALE GENOMIC DNA]</scope>
    <source>
        <strain evidence="12 13">N5-1-1-5</strain>
    </source>
</reference>
<dbReference type="SUPFAM" id="SSF52172">
    <property type="entry name" value="CheY-like"/>
    <property type="match status" value="1"/>
</dbReference>
<evidence type="ECO:0000256" key="6">
    <source>
        <dbReference type="ARBA" id="ARBA00023125"/>
    </source>
</evidence>
<evidence type="ECO:0000256" key="8">
    <source>
        <dbReference type="PROSITE-ProRule" id="PRU00169"/>
    </source>
</evidence>
<keyword evidence="6" id="KW-0238">DNA-binding</keyword>
<dbReference type="InterPro" id="IPR018060">
    <property type="entry name" value="HTH_AraC"/>
</dbReference>
<dbReference type="Pfam" id="PF12833">
    <property type="entry name" value="HTH_18"/>
    <property type="match status" value="1"/>
</dbReference>
<dbReference type="PANTHER" id="PTHR42713">
    <property type="entry name" value="HISTIDINE KINASE-RELATED"/>
    <property type="match status" value="1"/>
</dbReference>